<evidence type="ECO:0000313" key="3">
    <source>
        <dbReference type="Proteomes" id="UP000614047"/>
    </source>
</evidence>
<dbReference type="InterPro" id="IPR002734">
    <property type="entry name" value="RibDG_C"/>
</dbReference>
<feature type="domain" description="Bacterial bifunctional deaminase-reductase C-terminal" evidence="1">
    <location>
        <begin position="4"/>
        <end position="171"/>
    </location>
</feature>
<name>A0A931GRF3_9ACTN</name>
<dbReference type="RefSeq" id="WP_197014915.1">
    <property type="nucleotide sequence ID" value="NZ_BAABES010000009.1"/>
</dbReference>
<keyword evidence="3" id="KW-1185">Reference proteome</keyword>
<dbReference type="Pfam" id="PF01872">
    <property type="entry name" value="RibD_C"/>
    <property type="match status" value="1"/>
</dbReference>
<dbReference type="InterPro" id="IPR024072">
    <property type="entry name" value="DHFR-like_dom_sf"/>
</dbReference>
<proteinExistence type="predicted"/>
<reference evidence="2" key="1">
    <citation type="submission" date="2020-11" db="EMBL/GenBank/DDBJ databases">
        <title>Sequencing the genomes of 1000 actinobacteria strains.</title>
        <authorList>
            <person name="Klenk H.-P."/>
        </authorList>
    </citation>
    <scope>NUCLEOTIDE SEQUENCE</scope>
    <source>
        <strain evidence="2">DSM 43175</strain>
    </source>
</reference>
<gene>
    <name evidence="2" type="ORF">IW256_006894</name>
</gene>
<evidence type="ECO:0000313" key="2">
    <source>
        <dbReference type="EMBL" id="MBG6092781.1"/>
    </source>
</evidence>
<accession>A0A931GRF3</accession>
<dbReference type="AlphaFoldDB" id="A0A931GRF3"/>
<sequence>MSELIADLFVSVDGHARGERSPGYFGFGGPGLDRWVQAQSERPQRHIMGRKTYAALAGLPEELRDEGWHGMAATPTTVFSRTLQDASWPYTTISDDLVGTVRRLKAEDSALRTIGSLSVVRQLLHAGLVDRLRLMVFPLIIGATGQEPAFARLPDVALDLVGQSVIDGRIVVLEYRPSGEPPYAG</sequence>
<dbReference type="Proteomes" id="UP000614047">
    <property type="component" value="Unassembled WGS sequence"/>
</dbReference>
<organism evidence="2 3">
    <name type="scientific">Actinomadura viridis</name>
    <dbReference type="NCBI Taxonomy" id="58110"/>
    <lineage>
        <taxon>Bacteria</taxon>
        <taxon>Bacillati</taxon>
        <taxon>Actinomycetota</taxon>
        <taxon>Actinomycetes</taxon>
        <taxon>Streptosporangiales</taxon>
        <taxon>Thermomonosporaceae</taxon>
        <taxon>Actinomadura</taxon>
    </lineage>
</organism>
<evidence type="ECO:0000259" key="1">
    <source>
        <dbReference type="Pfam" id="PF01872"/>
    </source>
</evidence>
<dbReference type="Gene3D" id="3.40.430.10">
    <property type="entry name" value="Dihydrofolate Reductase, subunit A"/>
    <property type="match status" value="1"/>
</dbReference>
<dbReference type="GO" id="GO:0008703">
    <property type="term" value="F:5-amino-6-(5-phosphoribosylamino)uracil reductase activity"/>
    <property type="evidence" value="ECO:0007669"/>
    <property type="project" value="InterPro"/>
</dbReference>
<protein>
    <submittedName>
        <fullName evidence="2">Dihydrofolate reductase</fullName>
    </submittedName>
</protein>
<dbReference type="GO" id="GO:0009231">
    <property type="term" value="P:riboflavin biosynthetic process"/>
    <property type="evidence" value="ECO:0007669"/>
    <property type="project" value="InterPro"/>
</dbReference>
<dbReference type="EMBL" id="JADOUA010000001">
    <property type="protein sequence ID" value="MBG6092781.1"/>
    <property type="molecule type" value="Genomic_DNA"/>
</dbReference>
<dbReference type="SUPFAM" id="SSF53597">
    <property type="entry name" value="Dihydrofolate reductase-like"/>
    <property type="match status" value="1"/>
</dbReference>
<comment type="caution">
    <text evidence="2">The sequence shown here is derived from an EMBL/GenBank/DDBJ whole genome shotgun (WGS) entry which is preliminary data.</text>
</comment>